<organism evidence="1">
    <name type="scientific">marine metagenome</name>
    <dbReference type="NCBI Taxonomy" id="408172"/>
    <lineage>
        <taxon>unclassified sequences</taxon>
        <taxon>metagenomes</taxon>
        <taxon>ecological metagenomes</taxon>
    </lineage>
</organism>
<feature type="non-terminal residue" evidence="1">
    <location>
        <position position="35"/>
    </location>
</feature>
<reference evidence="1" key="1">
    <citation type="submission" date="2018-05" db="EMBL/GenBank/DDBJ databases">
        <authorList>
            <person name="Lanie J.A."/>
            <person name="Ng W.-L."/>
            <person name="Kazmierczak K.M."/>
            <person name="Andrzejewski T.M."/>
            <person name="Davidsen T.M."/>
            <person name="Wayne K.J."/>
            <person name="Tettelin H."/>
            <person name="Glass J.I."/>
            <person name="Rusch D."/>
            <person name="Podicherti R."/>
            <person name="Tsui H.-C.T."/>
            <person name="Winkler M.E."/>
        </authorList>
    </citation>
    <scope>NUCLEOTIDE SEQUENCE</scope>
</reference>
<dbReference type="EMBL" id="UINC01089278">
    <property type="protein sequence ID" value="SVC40238.1"/>
    <property type="molecule type" value="Genomic_DNA"/>
</dbReference>
<sequence length="35" mass="3931">MSAFIVNLNLYKAEDNIIPLSRCRRGHAGKGLADW</sequence>
<accession>A0A382LUD2</accession>
<gene>
    <name evidence="1" type="ORF">METZ01_LOCUS293092</name>
</gene>
<protein>
    <submittedName>
        <fullName evidence="1">Uncharacterized protein</fullName>
    </submittedName>
</protein>
<evidence type="ECO:0000313" key="1">
    <source>
        <dbReference type="EMBL" id="SVC40238.1"/>
    </source>
</evidence>
<proteinExistence type="predicted"/>
<dbReference type="AlphaFoldDB" id="A0A382LUD2"/>
<name>A0A382LUD2_9ZZZZ</name>